<protein>
    <submittedName>
        <fullName evidence="1">Uncharacterized protein</fullName>
    </submittedName>
</protein>
<dbReference type="Proteomes" id="UP001597097">
    <property type="component" value="Unassembled WGS sequence"/>
</dbReference>
<name>A0ABW4GV84_9ACTN</name>
<sequence>MLSWSVAMGYGAMGGLVVEAITTWNRLSAWREARHAALKKKRQRRPRISEFIDPAADGAVAVTRAALGCAAAALLHTQISGFYAAVA</sequence>
<organism evidence="1 2">
    <name type="scientific">Nonomuraea guangzhouensis</name>
    <dbReference type="NCBI Taxonomy" id="1291555"/>
    <lineage>
        <taxon>Bacteria</taxon>
        <taxon>Bacillati</taxon>
        <taxon>Actinomycetota</taxon>
        <taxon>Actinomycetes</taxon>
        <taxon>Streptosporangiales</taxon>
        <taxon>Streptosporangiaceae</taxon>
        <taxon>Nonomuraea</taxon>
    </lineage>
</organism>
<evidence type="ECO:0000313" key="1">
    <source>
        <dbReference type="EMBL" id="MFD1546419.1"/>
    </source>
</evidence>
<keyword evidence="2" id="KW-1185">Reference proteome</keyword>
<evidence type="ECO:0000313" key="2">
    <source>
        <dbReference type="Proteomes" id="UP001597097"/>
    </source>
</evidence>
<comment type="caution">
    <text evidence="1">The sequence shown here is derived from an EMBL/GenBank/DDBJ whole genome shotgun (WGS) entry which is preliminary data.</text>
</comment>
<accession>A0ABW4GV84</accession>
<feature type="non-terminal residue" evidence="1">
    <location>
        <position position="87"/>
    </location>
</feature>
<gene>
    <name evidence="1" type="ORF">ACFSJ0_55950</name>
</gene>
<dbReference type="RefSeq" id="WP_378625908.1">
    <property type="nucleotide sequence ID" value="NZ_JBHUCM010000066.1"/>
</dbReference>
<dbReference type="EMBL" id="JBHUCM010000066">
    <property type="protein sequence ID" value="MFD1546419.1"/>
    <property type="molecule type" value="Genomic_DNA"/>
</dbReference>
<reference evidence="2" key="1">
    <citation type="journal article" date="2019" name="Int. J. Syst. Evol. Microbiol.">
        <title>The Global Catalogue of Microorganisms (GCM) 10K type strain sequencing project: providing services to taxonomists for standard genome sequencing and annotation.</title>
        <authorList>
            <consortium name="The Broad Institute Genomics Platform"/>
            <consortium name="The Broad Institute Genome Sequencing Center for Infectious Disease"/>
            <person name="Wu L."/>
            <person name="Ma J."/>
        </authorList>
    </citation>
    <scope>NUCLEOTIDE SEQUENCE [LARGE SCALE GENOMIC DNA]</scope>
    <source>
        <strain evidence="2">CGMCC 1.15399</strain>
    </source>
</reference>
<proteinExistence type="predicted"/>